<dbReference type="EMBL" id="CP001631">
    <property type="protein sequence ID" value="ACU53188.1"/>
    <property type="molecule type" value="Genomic_DNA"/>
</dbReference>
<reference evidence="1 2" key="1">
    <citation type="journal article" date="2009" name="Stand. Genomic Sci.">
        <title>Complete genome sequence of Acidimicrobium ferrooxidans type strain (ICP).</title>
        <authorList>
            <person name="Clum A."/>
            <person name="Nolan M."/>
            <person name="Lang E."/>
            <person name="Glavina Del Rio T."/>
            <person name="Tice H."/>
            <person name="Copeland A."/>
            <person name="Cheng J.F."/>
            <person name="Lucas S."/>
            <person name="Chen F."/>
            <person name="Bruce D."/>
            <person name="Goodwin L."/>
            <person name="Pitluck S."/>
            <person name="Ivanova N."/>
            <person name="Mavrommatis K."/>
            <person name="Mikhailova N."/>
            <person name="Pati A."/>
            <person name="Chen A."/>
            <person name="Palaniappan K."/>
            <person name="Goker M."/>
            <person name="Spring S."/>
            <person name="Land M."/>
            <person name="Hauser L."/>
            <person name="Chang Y.J."/>
            <person name="Jeffries C.C."/>
            <person name="Chain P."/>
            <person name="Bristow J."/>
            <person name="Eisen J.A."/>
            <person name="Markowitz V."/>
            <person name="Hugenholtz P."/>
            <person name="Kyrpides N.C."/>
            <person name="Klenk H.P."/>
            <person name="Lapidus A."/>
        </authorList>
    </citation>
    <scope>NUCLEOTIDE SEQUENCE [LARGE SCALE GENOMIC DNA]</scope>
    <source>
        <strain evidence="2">DSM 10331 / JCM 15462 / NBRC 103882 / ICP</strain>
    </source>
</reference>
<protein>
    <submittedName>
        <fullName evidence="1">Response regulator receiver protein</fullName>
    </submittedName>
</protein>
<dbReference type="Proteomes" id="UP000000771">
    <property type="component" value="Chromosome"/>
</dbReference>
<dbReference type="RefSeq" id="WP_015797693.1">
    <property type="nucleotide sequence ID" value="NC_013124.1"/>
</dbReference>
<accession>C7M290</accession>
<evidence type="ECO:0000313" key="2">
    <source>
        <dbReference type="Proteomes" id="UP000000771"/>
    </source>
</evidence>
<sequence length="166" mass="17708">MTVAGYDVPLLPRLDDLERLFITLLGREVRINRLRQGVTIAEPDRIGTYVDRSGALRCVVAVDRTLGAGLGGALALIPPGAVEEDLAESDELPEHLADNLHEVLNILASAFNETRERALHVRLSDVVTASEGSEAVHALLAGGTGRVDCDVIVPGYPGGQLAIRIQ</sequence>
<dbReference type="STRING" id="525909.Afer_0219"/>
<dbReference type="eggNOG" id="COG0745">
    <property type="taxonomic scope" value="Bacteria"/>
</dbReference>
<organism evidence="1 2">
    <name type="scientific">Acidimicrobium ferrooxidans (strain DSM 10331 / JCM 15462 / NBRC 103882 / ICP)</name>
    <dbReference type="NCBI Taxonomy" id="525909"/>
    <lineage>
        <taxon>Bacteria</taxon>
        <taxon>Bacillati</taxon>
        <taxon>Actinomycetota</taxon>
        <taxon>Acidimicrobiia</taxon>
        <taxon>Acidimicrobiales</taxon>
        <taxon>Acidimicrobiaceae</taxon>
        <taxon>Acidimicrobium</taxon>
    </lineage>
</organism>
<dbReference type="AlphaFoldDB" id="C7M290"/>
<dbReference type="HOGENOM" id="CLU_1599158_0_0_11"/>
<keyword evidence="2" id="KW-1185">Reference proteome</keyword>
<proteinExistence type="predicted"/>
<name>C7M290_ACIFD</name>
<dbReference type="KEGG" id="afo:Afer_0219"/>
<evidence type="ECO:0000313" key="1">
    <source>
        <dbReference type="EMBL" id="ACU53188.1"/>
    </source>
</evidence>
<dbReference type="OrthoDB" id="5244255at2"/>
<gene>
    <name evidence="1" type="ordered locus">Afer_0219</name>
</gene>